<evidence type="ECO:0008006" key="4">
    <source>
        <dbReference type="Google" id="ProtNLM"/>
    </source>
</evidence>
<evidence type="ECO:0000313" key="2">
    <source>
        <dbReference type="EMBL" id="CAB3671677.1"/>
    </source>
</evidence>
<keyword evidence="1" id="KW-0812">Transmembrane</keyword>
<dbReference type="Proteomes" id="UP000494249">
    <property type="component" value="Unassembled WGS sequence"/>
</dbReference>
<evidence type="ECO:0000313" key="3">
    <source>
        <dbReference type="Proteomes" id="UP000494249"/>
    </source>
</evidence>
<feature type="transmembrane region" description="Helical" evidence="1">
    <location>
        <begin position="39"/>
        <end position="60"/>
    </location>
</feature>
<accession>A0A6J5AJX6</accession>
<dbReference type="RefSeq" id="WP_035483657.1">
    <property type="nucleotide sequence ID" value="NZ_CADFGL010000007.1"/>
</dbReference>
<feature type="transmembrane region" description="Helical" evidence="1">
    <location>
        <begin position="5"/>
        <end position="27"/>
    </location>
</feature>
<dbReference type="EMBL" id="CADIKB010000006">
    <property type="protein sequence ID" value="CAB3671677.1"/>
    <property type="molecule type" value="Genomic_DNA"/>
</dbReference>
<protein>
    <recommendedName>
        <fullName evidence="4">Polysaccharide biosynthesis protein C-terminal domain-containing protein</fullName>
    </recommendedName>
</protein>
<feature type="transmembrane region" description="Helical" evidence="1">
    <location>
        <begin position="133"/>
        <end position="154"/>
    </location>
</feature>
<reference evidence="2 3" key="1">
    <citation type="submission" date="2020-04" db="EMBL/GenBank/DDBJ databases">
        <authorList>
            <person name="De Canck E."/>
        </authorList>
    </citation>
    <scope>NUCLEOTIDE SEQUENCE [LARGE SCALE GENOMIC DNA]</scope>
    <source>
        <strain evidence="2 3">LMG 22037</strain>
    </source>
</reference>
<keyword evidence="1" id="KW-1133">Transmembrane helix</keyword>
<feature type="transmembrane region" description="Helical" evidence="1">
    <location>
        <begin position="105"/>
        <end position="126"/>
    </location>
</feature>
<keyword evidence="1" id="KW-0472">Membrane</keyword>
<proteinExistence type="predicted"/>
<feature type="transmembrane region" description="Helical" evidence="1">
    <location>
        <begin position="72"/>
        <end position="93"/>
    </location>
</feature>
<organism evidence="2 3">
    <name type="scientific">Paraburkholderia phenoliruptrix</name>
    <dbReference type="NCBI Taxonomy" id="252970"/>
    <lineage>
        <taxon>Bacteria</taxon>
        <taxon>Pseudomonadati</taxon>
        <taxon>Pseudomonadota</taxon>
        <taxon>Betaproteobacteria</taxon>
        <taxon>Burkholderiales</taxon>
        <taxon>Burkholderiaceae</taxon>
        <taxon>Paraburkholderia</taxon>
    </lineage>
</organism>
<evidence type="ECO:0000256" key="1">
    <source>
        <dbReference type="SAM" id="Phobius"/>
    </source>
</evidence>
<dbReference type="AlphaFoldDB" id="A0A6J5AJX6"/>
<feature type="transmembrane region" description="Helical" evidence="1">
    <location>
        <begin position="327"/>
        <end position="350"/>
    </location>
</feature>
<sequence>MKKDFLYVVLASALPALGNFIAVAVALRHLDPDWLGKSYALLALFYVAIDLFNFGSPRIFTIERIRSRVSTLIFLDFASATGSTIVFASLTVWLARTGLFAQPHYFWTLLAAPACYGLSHFSLGVLRLYGRSGLVCAISTISAVSRIAVVWLVIAKQALQPMLPDLLLLVEAAYGAMMLVAYLGTARGGNARPSDFASYPDAERFNPWTFRYREFLSEHRKEILGSWYSNAIFSGAKHADIMIVTFILGPSAAALYRGVKSVHNLAFNSGQAFALVVSSKLGRAIAPLLRMRAAAVLAGVAGTMGLLMLTSWIALRVHLFPTGRLGAPALQFGFLFAAFLGAGVIFMCRIFSLHVFSVDRRWFVKISSLEVGASLLLVSLLSYAFGLIGATMGIALAGAIVLALSSRIRAKAAPVSV</sequence>
<name>A0A6J5AJX6_9BURK</name>
<gene>
    <name evidence="2" type="ORF">LMG22037_01998</name>
</gene>
<feature type="transmembrane region" description="Helical" evidence="1">
    <location>
        <begin position="166"/>
        <end position="184"/>
    </location>
</feature>
<feature type="transmembrane region" description="Helical" evidence="1">
    <location>
        <begin position="293"/>
        <end position="315"/>
    </location>
</feature>